<sequence>MSLHPLLCFRIHTLHHDVGGENERGLSIERRLRIHQHITKEAIADDGHHSSTAPHRMQSHRQSQPRQLLGRTQTVQRDTDVVLEKIKQRNADSRNKGCEHDQGADLEDK</sequence>
<dbReference type="AlphaFoldDB" id="A0A4S8IS81"/>
<evidence type="ECO:0000313" key="3">
    <source>
        <dbReference type="Proteomes" id="UP000317650"/>
    </source>
</evidence>
<keyword evidence="3" id="KW-1185">Reference proteome</keyword>
<accession>A0A4S8IS81</accession>
<dbReference type="EMBL" id="PYDT01000009">
    <property type="protein sequence ID" value="THU51259.1"/>
    <property type="molecule type" value="Genomic_DNA"/>
</dbReference>
<evidence type="ECO:0000256" key="1">
    <source>
        <dbReference type="SAM" id="MobiDB-lite"/>
    </source>
</evidence>
<protein>
    <submittedName>
        <fullName evidence="2">Uncharacterized protein</fullName>
    </submittedName>
</protein>
<feature type="compositionally biased region" description="Basic and acidic residues" evidence="1">
    <location>
        <begin position="77"/>
        <end position="103"/>
    </location>
</feature>
<feature type="compositionally biased region" description="Polar residues" evidence="1">
    <location>
        <begin position="60"/>
        <end position="76"/>
    </location>
</feature>
<dbReference type="Proteomes" id="UP000317650">
    <property type="component" value="Chromosome 6"/>
</dbReference>
<proteinExistence type="predicted"/>
<comment type="caution">
    <text evidence="2">The sequence shown here is derived from an EMBL/GenBank/DDBJ whole genome shotgun (WGS) entry which is preliminary data.</text>
</comment>
<evidence type="ECO:0000313" key="2">
    <source>
        <dbReference type="EMBL" id="THU51259.1"/>
    </source>
</evidence>
<reference evidence="2 3" key="1">
    <citation type="journal article" date="2019" name="Nat. Plants">
        <title>Genome sequencing of Musa balbisiana reveals subgenome evolution and function divergence in polyploid bananas.</title>
        <authorList>
            <person name="Yao X."/>
        </authorList>
    </citation>
    <scope>NUCLEOTIDE SEQUENCE [LARGE SCALE GENOMIC DNA]</scope>
    <source>
        <strain evidence="3">cv. DH-PKW</strain>
        <tissue evidence="2">Leaves</tissue>
    </source>
</reference>
<feature type="region of interest" description="Disordered" evidence="1">
    <location>
        <begin position="41"/>
        <end position="109"/>
    </location>
</feature>
<name>A0A4S8IS81_MUSBA</name>
<gene>
    <name evidence="2" type="ORF">C4D60_Mb06t29110</name>
</gene>
<organism evidence="2 3">
    <name type="scientific">Musa balbisiana</name>
    <name type="common">Banana</name>
    <dbReference type="NCBI Taxonomy" id="52838"/>
    <lineage>
        <taxon>Eukaryota</taxon>
        <taxon>Viridiplantae</taxon>
        <taxon>Streptophyta</taxon>
        <taxon>Embryophyta</taxon>
        <taxon>Tracheophyta</taxon>
        <taxon>Spermatophyta</taxon>
        <taxon>Magnoliopsida</taxon>
        <taxon>Liliopsida</taxon>
        <taxon>Zingiberales</taxon>
        <taxon>Musaceae</taxon>
        <taxon>Musa</taxon>
    </lineage>
</organism>